<comment type="similarity">
    <text evidence="3 10">Belongs to the glycosyltransferase 22 family.</text>
</comment>
<organism evidence="11 12">
    <name type="scientific">Elsinoe australis</name>
    <dbReference type="NCBI Taxonomy" id="40998"/>
    <lineage>
        <taxon>Eukaryota</taxon>
        <taxon>Fungi</taxon>
        <taxon>Dikarya</taxon>
        <taxon>Ascomycota</taxon>
        <taxon>Pezizomycotina</taxon>
        <taxon>Dothideomycetes</taxon>
        <taxon>Dothideomycetidae</taxon>
        <taxon>Myriangiales</taxon>
        <taxon>Elsinoaceae</taxon>
        <taxon>Elsinoe</taxon>
    </lineage>
</organism>
<dbReference type="GO" id="GO:0005789">
    <property type="term" value="C:endoplasmic reticulum membrane"/>
    <property type="evidence" value="ECO:0007669"/>
    <property type="project" value="UniProtKB-SubCell"/>
</dbReference>
<dbReference type="Pfam" id="PF03901">
    <property type="entry name" value="Glyco_transf_22"/>
    <property type="match status" value="1"/>
</dbReference>
<proteinExistence type="inferred from homology"/>
<keyword evidence="4 10" id="KW-0328">Glycosyltransferase</keyword>
<evidence type="ECO:0000256" key="3">
    <source>
        <dbReference type="ARBA" id="ARBA00007063"/>
    </source>
</evidence>
<evidence type="ECO:0000256" key="8">
    <source>
        <dbReference type="ARBA" id="ARBA00022989"/>
    </source>
</evidence>
<dbReference type="Proteomes" id="UP000308133">
    <property type="component" value="Unassembled WGS sequence"/>
</dbReference>
<dbReference type="EC" id="2.4.1.-" evidence="10"/>
<dbReference type="GO" id="GO:0006487">
    <property type="term" value="P:protein N-linked glycosylation"/>
    <property type="evidence" value="ECO:0007669"/>
    <property type="project" value="TreeGrafter"/>
</dbReference>
<feature type="transmembrane region" description="Helical" evidence="10">
    <location>
        <begin position="250"/>
        <end position="273"/>
    </location>
</feature>
<evidence type="ECO:0000256" key="4">
    <source>
        <dbReference type="ARBA" id="ARBA00022676"/>
    </source>
</evidence>
<feature type="transmembrane region" description="Helical" evidence="10">
    <location>
        <begin position="418"/>
        <end position="438"/>
    </location>
</feature>
<reference evidence="11 12" key="1">
    <citation type="submission" date="2018-02" db="EMBL/GenBank/DDBJ databases">
        <title>Draft genome sequences of Elsinoe sp., causing black scab on jojoba.</title>
        <authorList>
            <person name="Stodart B."/>
            <person name="Jeffress S."/>
            <person name="Ash G."/>
            <person name="Arun Chinnappa K."/>
        </authorList>
    </citation>
    <scope>NUCLEOTIDE SEQUENCE [LARGE SCALE GENOMIC DNA]</scope>
    <source>
        <strain evidence="11 12">Hillstone_2</strain>
    </source>
</reference>
<dbReference type="UniPathway" id="UPA00378"/>
<feature type="transmembrane region" description="Helical" evidence="10">
    <location>
        <begin position="195"/>
        <end position="214"/>
    </location>
</feature>
<evidence type="ECO:0000313" key="11">
    <source>
        <dbReference type="EMBL" id="TKX21581.1"/>
    </source>
</evidence>
<dbReference type="PANTHER" id="PTHR22760">
    <property type="entry name" value="GLYCOSYLTRANSFERASE"/>
    <property type="match status" value="1"/>
</dbReference>
<sequence length="661" mass="75222">MSRPAFRQLDSDRLKNTGVAGQYADVRHRATGPRQEYVGNPQMTQAEIQQQSNEEAKAGRERSKFMRTEIFKNAEKRKDLTFMYFRPWQVFIGFLLVNSLAAIYSPIQDCDEVFNFWEPTHYLNHGYGFETWEYSPEFAIRTWLYPGLHAIVIFFGRLGAFMASKSFQFYFLRFVLGLLCAGCETRLYTQICRTLHARIGLYFALITITSPGMFHASVAFLPSSFTMYTTMLAMASFLDWRGGPNTAQGIFWFGFGSVLAWPFAGALIAPFMLEEFIVVIYAGEWQDLGIRTLYGITRIALAMFVEFFVDLSFYRKYVCFPFNIVMYNVLAATSGKGPNIFGTEPWHFYIRNLLINFNLWFALGLLAVPLLYYQEFVYKKPATKSSYIRNFTFAIPMYMWFIIFTIQPHKEERFMYPIYPAIALNAAIALHISLIHLSSSGGGASLINLIPAKLRVLIAAGFTLTAVLLGASRTLGVVQGYGAPLSVYKPLHQPGFTHAHDVVCLGKEWYRFPSSFHLPEGVKGKFVKSAFSGLLPGHFSEAHVGGFGLFPGAWLVPPGMNDENREDVGKYIQEDHCTFFVDSSLPGVPASGIEPDRVHDTATYEQIKCEPFLDTARTSTIARLLWVPDWEIIPPQYRRKWGKYCLLKRKNTVPIVDEDED</sequence>
<comment type="subcellular location">
    <subcellularLocation>
        <location evidence="1 10">Endoplasmic reticulum membrane</location>
        <topology evidence="1 10">Multi-pass membrane protein</topology>
    </subcellularLocation>
</comment>
<feature type="transmembrane region" description="Helical" evidence="10">
    <location>
        <begin position="88"/>
        <end position="107"/>
    </location>
</feature>
<dbReference type="AlphaFoldDB" id="A0A4U7AXK6"/>
<dbReference type="PANTHER" id="PTHR22760:SF2">
    <property type="entry name" value="ALPHA-1,2-MANNOSYLTRANSFERASE ALG9"/>
    <property type="match status" value="1"/>
</dbReference>
<evidence type="ECO:0000256" key="2">
    <source>
        <dbReference type="ARBA" id="ARBA00004922"/>
    </source>
</evidence>
<protein>
    <recommendedName>
        <fullName evidence="10">Mannosyltransferase</fullName>
        <ecNumber evidence="10">2.4.1.-</ecNumber>
    </recommendedName>
</protein>
<name>A0A4U7AXK6_9PEZI</name>
<evidence type="ECO:0000256" key="1">
    <source>
        <dbReference type="ARBA" id="ARBA00004477"/>
    </source>
</evidence>
<keyword evidence="8 10" id="KW-1133">Transmembrane helix</keyword>
<evidence type="ECO:0000256" key="10">
    <source>
        <dbReference type="RuleBase" id="RU363075"/>
    </source>
</evidence>
<feature type="transmembrane region" description="Helical" evidence="10">
    <location>
        <begin position="386"/>
        <end position="406"/>
    </location>
</feature>
<keyword evidence="7 10" id="KW-0256">Endoplasmic reticulum</keyword>
<gene>
    <name evidence="11" type="ORF">C1H76_6077</name>
</gene>
<feature type="transmembrane region" description="Helical" evidence="10">
    <location>
        <begin position="143"/>
        <end position="163"/>
    </location>
</feature>
<feature type="transmembrane region" description="Helical" evidence="10">
    <location>
        <begin position="353"/>
        <end position="374"/>
    </location>
</feature>
<evidence type="ECO:0000256" key="9">
    <source>
        <dbReference type="ARBA" id="ARBA00023136"/>
    </source>
</evidence>
<evidence type="ECO:0000256" key="6">
    <source>
        <dbReference type="ARBA" id="ARBA00022692"/>
    </source>
</evidence>
<comment type="caution">
    <text evidence="11">The sequence shown here is derived from an EMBL/GenBank/DDBJ whole genome shotgun (WGS) entry which is preliminary data.</text>
</comment>
<evidence type="ECO:0000256" key="5">
    <source>
        <dbReference type="ARBA" id="ARBA00022679"/>
    </source>
</evidence>
<dbReference type="GO" id="GO:0000026">
    <property type="term" value="F:alpha-1,2-mannosyltransferase activity"/>
    <property type="evidence" value="ECO:0007669"/>
    <property type="project" value="TreeGrafter"/>
</dbReference>
<dbReference type="EMBL" id="PTQR01000080">
    <property type="protein sequence ID" value="TKX21581.1"/>
    <property type="molecule type" value="Genomic_DNA"/>
</dbReference>
<feature type="transmembrane region" description="Helical" evidence="10">
    <location>
        <begin position="450"/>
        <end position="471"/>
    </location>
</feature>
<keyword evidence="9 10" id="KW-0472">Membrane</keyword>
<keyword evidence="5 11" id="KW-0808">Transferase</keyword>
<comment type="pathway">
    <text evidence="2">Protein modification; protein glycosylation.</text>
</comment>
<keyword evidence="6 10" id="KW-0812">Transmembrane</keyword>
<feature type="transmembrane region" description="Helical" evidence="10">
    <location>
        <begin position="293"/>
        <end position="314"/>
    </location>
</feature>
<dbReference type="InterPro" id="IPR005599">
    <property type="entry name" value="GPI_mannosylTrfase"/>
</dbReference>
<evidence type="ECO:0000313" key="12">
    <source>
        <dbReference type="Proteomes" id="UP000308133"/>
    </source>
</evidence>
<evidence type="ECO:0000256" key="7">
    <source>
        <dbReference type="ARBA" id="ARBA00022824"/>
    </source>
</evidence>
<accession>A0A4U7AXK6</accession>